<dbReference type="InterPro" id="IPR051620">
    <property type="entry name" value="ORF904-like_C"/>
</dbReference>
<reference evidence="3" key="1">
    <citation type="submission" date="2020-05" db="EMBL/GenBank/DDBJ databases">
        <title>Phylogenomic resolution of chytrid fungi.</title>
        <authorList>
            <person name="Stajich J.E."/>
            <person name="Amses K."/>
            <person name="Simmons R."/>
            <person name="Seto K."/>
            <person name="Myers J."/>
            <person name="Bonds A."/>
            <person name="Quandt C.A."/>
            <person name="Barry K."/>
            <person name="Liu P."/>
            <person name="Grigoriev I."/>
            <person name="Longcore J.E."/>
            <person name="James T.Y."/>
        </authorList>
    </citation>
    <scope>NUCLEOTIDE SEQUENCE</scope>
    <source>
        <strain evidence="3">JEL0318</strain>
    </source>
</reference>
<evidence type="ECO:0000259" key="2">
    <source>
        <dbReference type="Pfam" id="PF08706"/>
    </source>
</evidence>
<feature type="domain" description="Bacteriophage/plasmid primase P4 C-terminal" evidence="2">
    <location>
        <begin position="302"/>
        <end position="444"/>
    </location>
</feature>
<comment type="caution">
    <text evidence="3">The sequence shown here is derived from an EMBL/GenBank/DDBJ whole genome shotgun (WGS) entry which is preliminary data.</text>
</comment>
<keyword evidence="4" id="KW-1185">Reference proteome</keyword>
<evidence type="ECO:0000313" key="3">
    <source>
        <dbReference type="EMBL" id="KAJ3054274.1"/>
    </source>
</evidence>
<dbReference type="GO" id="GO:0016787">
    <property type="term" value="F:hydrolase activity"/>
    <property type="evidence" value="ECO:0007669"/>
    <property type="project" value="UniProtKB-KW"/>
</dbReference>
<accession>A0AAD5X3A7</accession>
<dbReference type="Proteomes" id="UP001212841">
    <property type="component" value="Unassembled WGS sequence"/>
</dbReference>
<evidence type="ECO:0000256" key="1">
    <source>
        <dbReference type="ARBA" id="ARBA00022801"/>
    </source>
</evidence>
<name>A0AAD5X3A7_9FUNG</name>
<dbReference type="Pfam" id="PF08706">
    <property type="entry name" value="D5_N"/>
    <property type="match status" value="1"/>
</dbReference>
<dbReference type="PANTHER" id="PTHR35372:SF2">
    <property type="entry name" value="SF3 HELICASE DOMAIN-CONTAINING PROTEIN"/>
    <property type="match status" value="1"/>
</dbReference>
<organism evidence="3 4">
    <name type="scientific">Rhizophlyctis rosea</name>
    <dbReference type="NCBI Taxonomy" id="64517"/>
    <lineage>
        <taxon>Eukaryota</taxon>
        <taxon>Fungi</taxon>
        <taxon>Fungi incertae sedis</taxon>
        <taxon>Chytridiomycota</taxon>
        <taxon>Chytridiomycota incertae sedis</taxon>
        <taxon>Chytridiomycetes</taxon>
        <taxon>Rhizophlyctidales</taxon>
        <taxon>Rhizophlyctidaceae</taxon>
        <taxon>Rhizophlyctis</taxon>
    </lineage>
</organism>
<sequence length="737" mass="86172">MDVQYFPVDTKSQPTYLALKEWVNEKNLEVLLKCASLNSELKKLLKKYKTSRKGPNVFQVEYCFSKHAYNESGRLYVRNGCGLQMFPKWVRSFLSGEYYIDVDQRKSLPTILKGVLEEYEIQNDVLDDILAEKKSYEKKALFKALLDGKKPSDEDLLLIWDDIYNRLVPKLKEAHYFSDLWKHCKASKNKVISAKRDDSFFALCMQTKECRILLAEKKAMEDERFLVDSLQFDGFLVRKQPELEVTESVLTQCAEKTKEIAKTLCPCQPKRLQISRRNLKNFRSPLGRGCRIHRSEEYGTVVFDGKDFWAFQEQWRPVQLVHITKELLKHVNKDVEKMFKLDLSDDDNKHLEDLLDKLKTNKFVNNTVNMLQTIVYDEKFMKKLDADPMLLGAANGYIDIRTGKLHPHSKDVLISKSVGYDFFDDEHPFDKEIKEQWDDAVKKFFPKKDERRFAQTYMGYCLRGDHPEKACMGAMGTYAKKGPPNNILKSTEPRNQSGHNAHIFANEGSRCAAYEELPGEELDTKGFKDETGGNSNLTGRRVNGKFDETVACTRKSILVFNDKCQLKWDTSDRAFLERGKLVIFRSKFCKTQEEYDASEFEYKFMADKDLDDKIKMWYPYVMRWMMKGHVLYLKEGFTKIPAKSKQWLEETNADVDNLQSWVDDHLEKSEVDDDYVTSKQIKDKMTTGMKNRFKNNDHMIKALSPILGKMIADNEMDKKRVKNVWRRWLVSHPMIPR</sequence>
<dbReference type="EMBL" id="JADGJD010000147">
    <property type="protein sequence ID" value="KAJ3054274.1"/>
    <property type="molecule type" value="Genomic_DNA"/>
</dbReference>
<proteinExistence type="predicted"/>
<gene>
    <name evidence="3" type="ORF">HK097_002211</name>
</gene>
<evidence type="ECO:0000313" key="4">
    <source>
        <dbReference type="Proteomes" id="UP001212841"/>
    </source>
</evidence>
<keyword evidence="1" id="KW-0378">Hydrolase</keyword>
<dbReference type="AlphaFoldDB" id="A0AAD5X3A7"/>
<dbReference type="PANTHER" id="PTHR35372">
    <property type="entry name" value="ATP BINDING PROTEIN-RELATED"/>
    <property type="match status" value="1"/>
</dbReference>
<dbReference type="InterPro" id="IPR014818">
    <property type="entry name" value="Phage/plasmid_primase_P4_C"/>
</dbReference>
<protein>
    <recommendedName>
        <fullName evidence="2">Bacteriophage/plasmid primase P4 C-terminal domain-containing protein</fullName>
    </recommendedName>
</protein>